<dbReference type="RefSeq" id="WP_168076890.1">
    <property type="nucleotide sequence ID" value="NZ_BAAAQJ010000002.1"/>
</dbReference>
<dbReference type="Proteomes" id="UP000653674">
    <property type="component" value="Unassembled WGS sequence"/>
</dbReference>
<dbReference type="AlphaFoldDB" id="A0A8J3PP02"/>
<feature type="region of interest" description="Disordered" evidence="1">
    <location>
        <begin position="1"/>
        <end position="150"/>
    </location>
</feature>
<gene>
    <name evidence="3" type="ORF">Pfl04_42930</name>
</gene>
<feature type="compositionally biased region" description="Basic and acidic residues" evidence="1">
    <location>
        <begin position="26"/>
        <end position="43"/>
    </location>
</feature>
<dbReference type="InterPro" id="IPR043763">
    <property type="entry name" value="DUF5709"/>
</dbReference>
<feature type="region of interest" description="Disordered" evidence="1">
    <location>
        <begin position="174"/>
        <end position="198"/>
    </location>
</feature>
<evidence type="ECO:0000313" key="4">
    <source>
        <dbReference type="Proteomes" id="UP000653674"/>
    </source>
</evidence>
<organism evidence="3 4">
    <name type="scientific">Planosporangium flavigriseum</name>
    <dbReference type="NCBI Taxonomy" id="373681"/>
    <lineage>
        <taxon>Bacteria</taxon>
        <taxon>Bacillati</taxon>
        <taxon>Actinomycetota</taxon>
        <taxon>Actinomycetes</taxon>
        <taxon>Micromonosporales</taxon>
        <taxon>Micromonosporaceae</taxon>
        <taxon>Planosporangium</taxon>
    </lineage>
</organism>
<evidence type="ECO:0000256" key="1">
    <source>
        <dbReference type="SAM" id="MobiDB-lite"/>
    </source>
</evidence>
<evidence type="ECO:0000313" key="3">
    <source>
        <dbReference type="EMBL" id="GIG75889.1"/>
    </source>
</evidence>
<name>A0A8J3PP02_9ACTN</name>
<feature type="compositionally biased region" description="Basic and acidic residues" evidence="1">
    <location>
        <begin position="66"/>
        <end position="82"/>
    </location>
</feature>
<sequence>MVRLLDNYPEPISDPESLGLPEVADDDHIAMEESRAESPREADGPDPAPLPGRAPMAIDRYGVTPEEGRLGESLEYKLAREEPVEEGGELASPSGSAQAALVDNLPGDNVDLGNDQVDRPPQEVGLAEEPPLEADDSPVSLYDRPDVTPGLIRPIGRLVEPDEGAHEDKIKEAVAWDAGPDGGGPTAEEMAIHETTQP</sequence>
<reference evidence="3" key="1">
    <citation type="submission" date="2021-01" db="EMBL/GenBank/DDBJ databases">
        <title>Whole genome shotgun sequence of Planosporangium flavigriseum NBRC 105377.</title>
        <authorList>
            <person name="Komaki H."/>
            <person name="Tamura T."/>
        </authorList>
    </citation>
    <scope>NUCLEOTIDE SEQUENCE</scope>
    <source>
        <strain evidence="3">NBRC 105377</strain>
    </source>
</reference>
<keyword evidence="4" id="KW-1185">Reference proteome</keyword>
<comment type="caution">
    <text evidence="3">The sequence shown here is derived from an EMBL/GenBank/DDBJ whole genome shotgun (WGS) entry which is preliminary data.</text>
</comment>
<accession>A0A8J3PP02</accession>
<evidence type="ECO:0000259" key="2">
    <source>
        <dbReference type="Pfam" id="PF18970"/>
    </source>
</evidence>
<dbReference type="Pfam" id="PF18970">
    <property type="entry name" value="DUF5709"/>
    <property type="match status" value="1"/>
</dbReference>
<feature type="domain" description="DUF5709" evidence="2">
    <location>
        <begin position="156"/>
        <end position="194"/>
    </location>
</feature>
<dbReference type="EMBL" id="BONU01000039">
    <property type="protein sequence ID" value="GIG75889.1"/>
    <property type="molecule type" value="Genomic_DNA"/>
</dbReference>
<protein>
    <recommendedName>
        <fullName evidence="2">DUF5709 domain-containing protein</fullName>
    </recommendedName>
</protein>
<proteinExistence type="predicted"/>